<evidence type="ECO:0000313" key="2">
    <source>
        <dbReference type="EMBL" id="BBT14449.1"/>
    </source>
</evidence>
<dbReference type="RefSeq" id="WP_160158613.1">
    <property type="nucleotide sequence ID" value="NZ_AP022213.1"/>
</dbReference>
<evidence type="ECO:0000313" key="3">
    <source>
        <dbReference type="EMBL" id="BCA26522.1"/>
    </source>
</evidence>
<dbReference type="Proteomes" id="UP000501237">
    <property type="component" value="Chromosome"/>
</dbReference>
<dbReference type="EMBL" id="AP022642">
    <property type="protein sequence ID" value="BCA26522.1"/>
    <property type="molecule type" value="Genomic_DNA"/>
</dbReference>
<dbReference type="STRING" id="319939.SAMN05216263_101383"/>
<dbReference type="KEGG" id="poj:PtoMrB4_04990"/>
<accession>A0A1I0SNI9</accession>
<evidence type="ECO:0000256" key="1">
    <source>
        <dbReference type="SAM" id="MobiDB-lite"/>
    </source>
</evidence>
<protein>
    <submittedName>
        <fullName evidence="2">Uncharacterized protein</fullName>
    </submittedName>
</protein>
<feature type="region of interest" description="Disordered" evidence="1">
    <location>
        <begin position="28"/>
        <end position="52"/>
    </location>
</feature>
<name>A0A1I0SNI9_9GAMM</name>
<reference evidence="3 5" key="2">
    <citation type="journal article" date="2020" name="Microbiol. Resour. Announc.">
        <title>Complete genome sequence of Pseudomonas otitidis strain MrB4, isolated from Lake Biwa in Japan.</title>
        <authorList>
            <person name="Miyazaki K."/>
            <person name="Hase E."/>
            <person name="Maruya T."/>
        </authorList>
    </citation>
    <scope>NUCLEOTIDE SEQUENCE [LARGE SCALE GENOMIC DNA]</scope>
    <source>
        <strain evidence="3 5">MrB4</strain>
    </source>
</reference>
<dbReference type="AlphaFoldDB" id="A0A1I0SNI9"/>
<evidence type="ECO:0000313" key="5">
    <source>
        <dbReference type="Proteomes" id="UP000501237"/>
    </source>
</evidence>
<reference evidence="4 7" key="3">
    <citation type="submission" date="2023-10" db="EMBL/GenBank/DDBJ databases">
        <title>Pseudomonas otitidis isolated from a paediatric patient with cystic fibrosis in Chile.</title>
        <authorList>
            <person name="Amsteins-Romero L."/>
            <person name="Opazo-Capurro A."/>
            <person name="Matus-Kohler M."/>
            <person name="Gonzalez-Rocha G."/>
        </authorList>
    </citation>
    <scope>NUCLEOTIDE SEQUENCE [LARGE SCALE GENOMIC DNA]</scope>
    <source>
        <strain evidence="4 7">P-714</strain>
    </source>
</reference>
<keyword evidence="7" id="KW-1185">Reference proteome</keyword>
<dbReference type="Proteomes" id="UP001273935">
    <property type="component" value="Unassembled WGS sequence"/>
</dbReference>
<sequence>MGPLTEERRQARLLAARIALHFPGYQVAPEGVTGVRQPARRQGGEPQPQPGR</sequence>
<dbReference type="Proteomes" id="UP000515591">
    <property type="component" value="Chromosome"/>
</dbReference>
<organism evidence="2 6">
    <name type="scientific">Metapseudomonas otitidis</name>
    <dbReference type="NCBI Taxonomy" id="319939"/>
    <lineage>
        <taxon>Bacteria</taxon>
        <taxon>Pseudomonadati</taxon>
        <taxon>Pseudomonadota</taxon>
        <taxon>Gammaproteobacteria</taxon>
        <taxon>Pseudomonadales</taxon>
        <taxon>Pseudomonadaceae</taxon>
        <taxon>Metapseudomonas</taxon>
    </lineage>
</organism>
<dbReference type="EMBL" id="JAWJUL010000006">
    <property type="protein sequence ID" value="MDV3438266.1"/>
    <property type="molecule type" value="Genomic_DNA"/>
</dbReference>
<dbReference type="GeneID" id="57395708"/>
<evidence type="ECO:0000313" key="4">
    <source>
        <dbReference type="EMBL" id="MDV3438266.1"/>
    </source>
</evidence>
<gene>
    <name evidence="3" type="ORF">PtoMrB4_04990</name>
    <name evidence="4" type="ORF">R0G64_02345</name>
    <name evidence="2" type="ORF">WP8S17C03_04980</name>
</gene>
<dbReference type="EMBL" id="AP022213">
    <property type="protein sequence ID" value="BBT14449.1"/>
    <property type="molecule type" value="Genomic_DNA"/>
</dbReference>
<proteinExistence type="predicted"/>
<reference evidence="2 6" key="1">
    <citation type="submission" date="2019-12" db="EMBL/GenBank/DDBJ databases">
        <title>complete genome sequences of Pseudomonas otitidis str. WP8-S17-CRE-03 isolated from wastewater treatment plant effluent.</title>
        <authorList>
            <person name="Sekizuka T."/>
            <person name="Itokawa K."/>
            <person name="Yatsu K."/>
            <person name="Inamine Y."/>
            <person name="Kuroda M."/>
        </authorList>
    </citation>
    <scope>NUCLEOTIDE SEQUENCE [LARGE SCALE GENOMIC DNA]</scope>
    <source>
        <strain evidence="2 6">WP8-S17-CRE-03</strain>
    </source>
</reference>
<evidence type="ECO:0000313" key="6">
    <source>
        <dbReference type="Proteomes" id="UP000515591"/>
    </source>
</evidence>
<evidence type="ECO:0000313" key="7">
    <source>
        <dbReference type="Proteomes" id="UP001273935"/>
    </source>
</evidence>